<name>A0A3B1BRU7_9ZZZZ</name>
<reference evidence="1" key="1">
    <citation type="submission" date="2018-06" db="EMBL/GenBank/DDBJ databases">
        <authorList>
            <person name="Zhirakovskaya E."/>
        </authorList>
    </citation>
    <scope>NUCLEOTIDE SEQUENCE</scope>
</reference>
<protein>
    <submittedName>
        <fullName evidence="1">Uncharacterized protein</fullName>
    </submittedName>
</protein>
<accession>A0A3B1BRU7</accession>
<sequence length="335" mass="36903">MRSKRESIRKQVAIVAVFAPFLLFMGASSLFAHGESIRGGIGSINAIGAAILEQRTIDLRWDGRRYTTFSNRRMADFKKNGEDVHQHKSEDAYFLSLGFPILKNMDINLQLQYNDFKGFKDNGDDFANACFASAAPDFPSSCISPTSDSPGVGDMLVTGRYRFYKSEKSQFASIFGVILPSGTITNRTDNGEIIGTHNQPGYGGVTFQGGLAYTGHISEGIALDTDLIYRFSTQGAKQFRTGNSTQFDLAVSYGHHHKIVPVLEINAIFFDQDIENDKIKKNSGGDVVYISPGVKINISHSQNVYANYSYPAYQKLGGISNDEKGRFSIGWGMGF</sequence>
<evidence type="ECO:0000313" key="1">
    <source>
        <dbReference type="EMBL" id="VAX18652.1"/>
    </source>
</evidence>
<gene>
    <name evidence="1" type="ORF">MNBD_NITROSPINAE03-1364</name>
</gene>
<organism evidence="1">
    <name type="scientific">hydrothermal vent metagenome</name>
    <dbReference type="NCBI Taxonomy" id="652676"/>
    <lineage>
        <taxon>unclassified sequences</taxon>
        <taxon>metagenomes</taxon>
        <taxon>ecological metagenomes</taxon>
    </lineage>
</organism>
<dbReference type="InterPro" id="IPR025737">
    <property type="entry name" value="FApF"/>
</dbReference>
<dbReference type="Pfam" id="PF13557">
    <property type="entry name" value="Phenol_MetA_deg"/>
    <property type="match status" value="1"/>
</dbReference>
<dbReference type="AlphaFoldDB" id="A0A3B1BRU7"/>
<dbReference type="EMBL" id="UOGB01000120">
    <property type="protein sequence ID" value="VAX18652.1"/>
    <property type="molecule type" value="Genomic_DNA"/>
</dbReference>
<proteinExistence type="predicted"/>